<feature type="signal peptide" evidence="2">
    <location>
        <begin position="1"/>
        <end position="21"/>
    </location>
</feature>
<evidence type="ECO:0000313" key="3">
    <source>
        <dbReference type="EMBL" id="ADG44980.1"/>
    </source>
</evidence>
<dbReference type="KEGG" id="amil:114970762"/>
<evidence type="ECO:0000256" key="1">
    <source>
        <dbReference type="SAM" id="MobiDB-lite"/>
    </source>
</evidence>
<accession>D7NNB3</accession>
<dbReference type="AlphaFoldDB" id="D7NNB3"/>
<keyword evidence="2" id="KW-0732">Signal</keyword>
<organism evidence="3">
    <name type="scientific">Acropora millepora</name>
    <name type="common">Staghorn coral</name>
    <name type="synonym">Heteropora millepora</name>
    <dbReference type="NCBI Taxonomy" id="45264"/>
    <lineage>
        <taxon>Eukaryota</taxon>
        <taxon>Metazoa</taxon>
        <taxon>Cnidaria</taxon>
        <taxon>Anthozoa</taxon>
        <taxon>Hexacorallia</taxon>
        <taxon>Scleractinia</taxon>
        <taxon>Astrocoeniina</taxon>
        <taxon>Acroporidae</taxon>
        <taxon>Acropora</taxon>
    </lineage>
</organism>
<feature type="region of interest" description="Disordered" evidence="1">
    <location>
        <begin position="26"/>
        <end position="48"/>
    </location>
</feature>
<feature type="chain" id="PRO_5003104930" evidence="2">
    <location>
        <begin position="22"/>
        <end position="83"/>
    </location>
</feature>
<name>D7NNB3_ACRMI</name>
<dbReference type="RefSeq" id="XP_029207064.2">
    <property type="nucleotide sequence ID" value="XM_029351231.2"/>
</dbReference>
<dbReference type="GeneID" id="114970762"/>
<evidence type="ECO:0000256" key="2">
    <source>
        <dbReference type="SAM" id="SignalP"/>
    </source>
</evidence>
<dbReference type="EMBL" id="GQ228830">
    <property type="protein sequence ID" value="ADG44980.1"/>
    <property type="molecule type" value="mRNA"/>
</dbReference>
<feature type="compositionally biased region" description="Basic and acidic residues" evidence="1">
    <location>
        <begin position="26"/>
        <end position="35"/>
    </location>
</feature>
<proteinExistence type="evidence at transcript level"/>
<dbReference type="OrthoDB" id="10279392at2759"/>
<reference evidence="3" key="1">
    <citation type="journal article" date="2011" name="Dev. Biol.">
        <title>The biology of coral metamorphosis: molecular responses of larvae to inducers of settlement and metamorphosis.</title>
        <authorList>
            <person name="Grasso L.C."/>
            <person name="Negri A.P."/>
            <person name="Foret S."/>
            <person name="Saint R."/>
            <person name="Hayward D.C."/>
            <person name="Miller D.J."/>
            <person name="Ball E.E."/>
        </authorList>
    </citation>
    <scope>NUCLEOTIDE SEQUENCE</scope>
    <source>
        <strain evidence="3">A040-H7</strain>
    </source>
</reference>
<sequence length="83" mass="9113">MGVKLNICLLLLLVAIISSQGFNLRKKEDSKDEKSFGNYRRGSPCSSYGGSCTPNHIPCPPGSHECRQLPGCYPGVERCCCQY</sequence>
<protein>
    <submittedName>
        <fullName evidence="3">Uncharacterized protein</fullName>
    </submittedName>
</protein>